<accession>A0ABU3CFK2</accession>
<organism evidence="2 3">
    <name type="scientific">Autumnicola tepida</name>
    <dbReference type="NCBI Taxonomy" id="3075595"/>
    <lineage>
        <taxon>Bacteria</taxon>
        <taxon>Pseudomonadati</taxon>
        <taxon>Bacteroidota</taxon>
        <taxon>Flavobacteriia</taxon>
        <taxon>Flavobacteriales</taxon>
        <taxon>Flavobacteriaceae</taxon>
        <taxon>Autumnicola</taxon>
    </lineage>
</organism>
<dbReference type="InterPro" id="IPR050900">
    <property type="entry name" value="Transposase_IS3/IS150/IS904"/>
</dbReference>
<dbReference type="InterPro" id="IPR001584">
    <property type="entry name" value="Integrase_cat-core"/>
</dbReference>
<feature type="non-terminal residue" evidence="2">
    <location>
        <position position="224"/>
    </location>
</feature>
<dbReference type="Gene3D" id="3.30.420.10">
    <property type="entry name" value="Ribonuclease H-like superfamily/Ribonuclease H"/>
    <property type="match status" value="1"/>
</dbReference>
<dbReference type="InterPro" id="IPR012337">
    <property type="entry name" value="RNaseH-like_sf"/>
</dbReference>
<dbReference type="Pfam" id="PF00665">
    <property type="entry name" value="rve"/>
    <property type="match status" value="1"/>
</dbReference>
<sequence length="224" mass="26076">MNQLYKSVGISKQAVHSYAKRQAVFDDQLMQLMEEADELRREHPGCGVEKMYHTLNPDFIGRDRFVETFMQLGYRLKKKKNYRRTTIAGKVYYPNLIKGKQINGPCVVWQSDITYYKVAGKFYYAVFIIDVYTKKIVGYQVSDHMRATANMKAMKMALKGNDAPQIHHSDRGSQYTYKKYIDLLKAHSTAISMALSAQDNAYAERINRTIKEEYLDYWEPGSFN</sequence>
<evidence type="ECO:0000313" key="2">
    <source>
        <dbReference type="EMBL" id="MDT0645012.1"/>
    </source>
</evidence>
<comment type="caution">
    <text evidence="2">The sequence shown here is derived from an EMBL/GenBank/DDBJ whole genome shotgun (WGS) entry which is preliminary data.</text>
</comment>
<evidence type="ECO:0000259" key="1">
    <source>
        <dbReference type="PROSITE" id="PS50994"/>
    </source>
</evidence>
<dbReference type="SUPFAM" id="SSF53098">
    <property type="entry name" value="Ribonuclease H-like"/>
    <property type="match status" value="1"/>
</dbReference>
<dbReference type="PANTHER" id="PTHR46889:SF5">
    <property type="entry name" value="INTEGRASE PROTEIN"/>
    <property type="match status" value="1"/>
</dbReference>
<reference evidence="2 3" key="1">
    <citation type="submission" date="2023-09" db="EMBL/GenBank/DDBJ databases">
        <authorList>
            <person name="Rey-Velasco X."/>
        </authorList>
    </citation>
    <scope>NUCLEOTIDE SEQUENCE [LARGE SCALE GENOMIC DNA]</scope>
    <source>
        <strain evidence="2 3">F363</strain>
    </source>
</reference>
<dbReference type="Proteomes" id="UP001262889">
    <property type="component" value="Unassembled WGS sequence"/>
</dbReference>
<dbReference type="EMBL" id="JAVRHQ010000077">
    <property type="protein sequence ID" value="MDT0645012.1"/>
    <property type="molecule type" value="Genomic_DNA"/>
</dbReference>
<keyword evidence="3" id="KW-1185">Reference proteome</keyword>
<evidence type="ECO:0000313" key="3">
    <source>
        <dbReference type="Proteomes" id="UP001262889"/>
    </source>
</evidence>
<dbReference type="RefSeq" id="WP_311536623.1">
    <property type="nucleotide sequence ID" value="NZ_JAVRHQ010000077.1"/>
</dbReference>
<proteinExistence type="predicted"/>
<name>A0ABU3CFK2_9FLAO</name>
<dbReference type="PROSITE" id="PS50994">
    <property type="entry name" value="INTEGRASE"/>
    <property type="match status" value="1"/>
</dbReference>
<gene>
    <name evidence="2" type="ORF">RM553_19425</name>
</gene>
<feature type="domain" description="Integrase catalytic" evidence="1">
    <location>
        <begin position="101"/>
        <end position="224"/>
    </location>
</feature>
<dbReference type="InterPro" id="IPR036397">
    <property type="entry name" value="RNaseH_sf"/>
</dbReference>
<protein>
    <submittedName>
        <fullName evidence="2">DDE-type integrase/transposase/recombinase</fullName>
    </submittedName>
</protein>
<dbReference type="PANTHER" id="PTHR46889">
    <property type="entry name" value="TRANSPOSASE INSF FOR INSERTION SEQUENCE IS3B-RELATED"/>
    <property type="match status" value="1"/>
</dbReference>